<evidence type="ECO:0000313" key="2">
    <source>
        <dbReference type="EMBL" id="KAF1932140.1"/>
    </source>
</evidence>
<dbReference type="EMBL" id="ML978959">
    <property type="protein sequence ID" value="KAF1932140.1"/>
    <property type="molecule type" value="Genomic_DNA"/>
</dbReference>
<gene>
    <name evidence="2" type="ORF">M421DRAFT_89496</name>
</gene>
<evidence type="ECO:0000256" key="1">
    <source>
        <dbReference type="SAM" id="MobiDB-lite"/>
    </source>
</evidence>
<dbReference type="AlphaFoldDB" id="A0A6A5RXR7"/>
<accession>A0A6A5RXR7</accession>
<protein>
    <recommendedName>
        <fullName evidence="4">C2H2-type domain-containing protein</fullName>
    </recommendedName>
</protein>
<sequence length="496" mass="56546">MSFQQFGDLLQIPSVDAKWSSDYNNYHYVEKQHATSFSVVDDNAYLDNLDDSIMSLQPMQRFMFDASPQSFGLLHANIPLHSQHSKPFTQQWPASEVYRNTSPDRTSISGTSSYTSQIDFPLPRAYHTTSYGNPTDFFHPSQPYHNCEQFSDVTYTSGSSINPKEVEYTHQEPEPTIEEADIDIKQEATVEPEEGSIKCEIAPDTSYREYTDSGIGNSVRDAESVQPVGFKNESDTDSEYSPTSRGGKRRKSAQHVTRGTRRRSGACKDSAVGSPTQNKTGRKPRAASNVNVRSCQDDRRSFPCPLAAYSCSSKFSSKNEWKRHVSTQHIKLGFWRCDLCAPTTDPNDASVLYYNDFNRKDLFTQHLRRMHTEQGSGARHMKERLVNEDEIQEYQTRCYLQLRCAPQQSICPVNGCDHAFFGPTSWEERMEHVGHHMEKDKKNGADIFDVASWKADIALEKYLMNEDLIVWEQDTWKIGGGKPRRTDSESSDDEYN</sequence>
<dbReference type="PANTHER" id="PTHR23225">
    <property type="entry name" value="ZINC FINGER PROTEIN"/>
    <property type="match status" value="1"/>
</dbReference>
<organism evidence="2 3">
    <name type="scientific">Didymella exigua CBS 183.55</name>
    <dbReference type="NCBI Taxonomy" id="1150837"/>
    <lineage>
        <taxon>Eukaryota</taxon>
        <taxon>Fungi</taxon>
        <taxon>Dikarya</taxon>
        <taxon>Ascomycota</taxon>
        <taxon>Pezizomycotina</taxon>
        <taxon>Dothideomycetes</taxon>
        <taxon>Pleosporomycetidae</taxon>
        <taxon>Pleosporales</taxon>
        <taxon>Pleosporineae</taxon>
        <taxon>Didymellaceae</taxon>
        <taxon>Didymella</taxon>
    </lineage>
</organism>
<name>A0A6A5RXR7_9PLEO</name>
<keyword evidence="3" id="KW-1185">Reference proteome</keyword>
<proteinExistence type="predicted"/>
<dbReference type="InterPro" id="IPR039970">
    <property type="entry name" value="TF_Grauzone"/>
</dbReference>
<dbReference type="PANTHER" id="PTHR23225:SF2">
    <property type="entry name" value="AT09679P-RELATED"/>
    <property type="match status" value="1"/>
</dbReference>
<dbReference type="GO" id="GO:0003700">
    <property type="term" value="F:DNA-binding transcription factor activity"/>
    <property type="evidence" value="ECO:0007669"/>
    <property type="project" value="InterPro"/>
</dbReference>
<feature type="region of interest" description="Disordered" evidence="1">
    <location>
        <begin position="201"/>
        <end position="289"/>
    </location>
</feature>
<evidence type="ECO:0008006" key="4">
    <source>
        <dbReference type="Google" id="ProtNLM"/>
    </source>
</evidence>
<evidence type="ECO:0000313" key="3">
    <source>
        <dbReference type="Proteomes" id="UP000800082"/>
    </source>
</evidence>
<dbReference type="OrthoDB" id="5388486at2759"/>
<feature type="compositionally biased region" description="Basic residues" evidence="1">
    <location>
        <begin position="246"/>
        <end position="265"/>
    </location>
</feature>
<reference evidence="2" key="1">
    <citation type="journal article" date="2020" name="Stud. Mycol.">
        <title>101 Dothideomycetes genomes: a test case for predicting lifestyles and emergence of pathogens.</title>
        <authorList>
            <person name="Haridas S."/>
            <person name="Albert R."/>
            <person name="Binder M."/>
            <person name="Bloem J."/>
            <person name="Labutti K."/>
            <person name="Salamov A."/>
            <person name="Andreopoulos B."/>
            <person name="Baker S."/>
            <person name="Barry K."/>
            <person name="Bills G."/>
            <person name="Bluhm B."/>
            <person name="Cannon C."/>
            <person name="Castanera R."/>
            <person name="Culley D."/>
            <person name="Daum C."/>
            <person name="Ezra D."/>
            <person name="Gonzalez J."/>
            <person name="Henrissat B."/>
            <person name="Kuo A."/>
            <person name="Liang C."/>
            <person name="Lipzen A."/>
            <person name="Lutzoni F."/>
            <person name="Magnuson J."/>
            <person name="Mondo S."/>
            <person name="Nolan M."/>
            <person name="Ohm R."/>
            <person name="Pangilinan J."/>
            <person name="Park H.-J."/>
            <person name="Ramirez L."/>
            <person name="Alfaro M."/>
            <person name="Sun H."/>
            <person name="Tritt A."/>
            <person name="Yoshinaga Y."/>
            <person name="Zwiers L.-H."/>
            <person name="Turgeon B."/>
            <person name="Goodwin S."/>
            <person name="Spatafora J."/>
            <person name="Crous P."/>
            <person name="Grigoriev I."/>
        </authorList>
    </citation>
    <scope>NUCLEOTIDE SEQUENCE</scope>
    <source>
        <strain evidence="2">CBS 183.55</strain>
    </source>
</reference>
<dbReference type="GeneID" id="54355439"/>
<dbReference type="Gene3D" id="3.30.160.60">
    <property type="entry name" value="Classic Zinc Finger"/>
    <property type="match status" value="1"/>
</dbReference>
<dbReference type="RefSeq" id="XP_033452388.1">
    <property type="nucleotide sequence ID" value="XM_033597772.1"/>
</dbReference>
<dbReference type="Proteomes" id="UP000800082">
    <property type="component" value="Unassembled WGS sequence"/>
</dbReference>